<organism evidence="1 2">
    <name type="scientific">Testudo hermanni ranavirus</name>
    <dbReference type="NCBI Taxonomy" id="89464"/>
    <lineage>
        <taxon>Viruses</taxon>
        <taxon>Varidnaviria</taxon>
        <taxon>Bamfordvirae</taxon>
        <taxon>Nucleocytoviricota</taxon>
        <taxon>Megaviricetes</taxon>
        <taxon>Pimascovirales</taxon>
        <taxon>Pimascovirales incertae sedis</taxon>
        <taxon>Iridoviridae</taxon>
        <taxon>Alphairidovirinae</taxon>
        <taxon>Ranavirus</taxon>
        <taxon>Ranavirus alytes1</taxon>
        <taxon>Common midwife toad virus</taxon>
    </lineage>
</organism>
<evidence type="ECO:0000313" key="1">
    <source>
        <dbReference type="EMBL" id="AJR29142.1"/>
    </source>
</evidence>
<dbReference type="EMBL" id="KP266741">
    <property type="protein sequence ID" value="AJR29142.1"/>
    <property type="molecule type" value="Genomic_DNA"/>
</dbReference>
<evidence type="ECO:0000313" key="2">
    <source>
        <dbReference type="Proteomes" id="UP000152551"/>
    </source>
</evidence>
<proteinExistence type="predicted"/>
<sequence length="175" mass="19763">MCRFASYHFSPKDMDPNVLKNLSLMLSRRAGVSGGEPPRMIEWPEYGQRSEPCGSQTVWYVDRPVGAPFIKAFASEVEERGGGILIHSGKVTFDAAKKLAAMKEVQVFDVKYFSFDLMAVVPEHSLWKRPGDEGYPEKTAQSFPKIMASDPVCRYHGFHPRDLVHVKPHDVYIVC</sequence>
<accession>A0A0D3R316</accession>
<reference evidence="1 2" key="1">
    <citation type="journal article" date="2015" name="PLoS ONE">
        <title>Phylogeny and differentiation of reptilian and amphibian ranaviruses detected in europe.</title>
        <authorList>
            <person name="Stohr A.C."/>
            <person name="Lopez-Bueno A."/>
            <person name="Blahak S."/>
            <person name="Caeiro M.F."/>
            <person name="Rosa G.M."/>
            <person name="Alves de Matos A.P."/>
            <person name="Martel A."/>
            <person name="Alejo A."/>
            <person name="Marschang R.E."/>
        </authorList>
    </citation>
    <scope>NUCLEOTIDE SEQUENCE [LARGE SCALE GENOMIC DNA]</scope>
    <source>
        <strain evidence="1">CH8/96</strain>
    </source>
</reference>
<name>A0A0D3R316_9VIRU</name>
<dbReference type="Proteomes" id="UP000152551">
    <property type="component" value="Segment"/>
</dbReference>
<protein>
    <submittedName>
        <fullName evidence="1">Uncharacterized protein</fullName>
    </submittedName>
</protein>
<gene>
    <name evidence="1" type="ORF">CH8/96_ORF59L</name>
</gene>